<comment type="caution">
    <text evidence="1">The sequence shown here is derived from an EMBL/GenBank/DDBJ whole genome shotgun (WGS) entry which is preliminary data.</text>
</comment>
<dbReference type="RefSeq" id="WP_154554212.1">
    <property type="nucleotide sequence ID" value="NZ_VUNA01000007.1"/>
</dbReference>
<reference evidence="1 2" key="1">
    <citation type="submission" date="2019-08" db="EMBL/GenBank/DDBJ databases">
        <title>In-depth cultivation of the pig gut microbiome towards novel bacterial diversity and tailored functional studies.</title>
        <authorList>
            <person name="Wylensek D."/>
            <person name="Hitch T.C.A."/>
            <person name="Clavel T."/>
        </authorList>
    </citation>
    <scope>NUCLEOTIDE SEQUENCE [LARGE SCALE GENOMIC DNA]</scope>
    <source>
        <strain evidence="1 2">WCA-MUC-591-APC-4B</strain>
    </source>
</reference>
<dbReference type="AlphaFoldDB" id="A0A6N7X4U1"/>
<keyword evidence="2" id="KW-1185">Reference proteome</keyword>
<dbReference type="Proteomes" id="UP000469424">
    <property type="component" value="Unassembled WGS sequence"/>
</dbReference>
<protein>
    <submittedName>
        <fullName evidence="1">Uncharacterized protein</fullName>
    </submittedName>
</protein>
<evidence type="ECO:0000313" key="2">
    <source>
        <dbReference type="Proteomes" id="UP000469424"/>
    </source>
</evidence>
<sequence length="76" mass="8223">MATNTKKAAAKAKKQYRITVDTNPGFCGVDAGGVQFAHGEAIIEDERLANWFGEHAGYSVSEFVEETAEDEAEEGK</sequence>
<accession>A0A6N7X4U1</accession>
<evidence type="ECO:0000313" key="1">
    <source>
        <dbReference type="EMBL" id="MST70647.1"/>
    </source>
</evidence>
<gene>
    <name evidence="1" type="ORF">FYJ65_04700</name>
</gene>
<dbReference type="EMBL" id="VUNA01000007">
    <property type="protein sequence ID" value="MST70647.1"/>
    <property type="molecule type" value="Genomic_DNA"/>
</dbReference>
<name>A0A6N7X4U1_9FIRM</name>
<organism evidence="1 2">
    <name type="scientific">Mogibacterium kristiansenii</name>
    <dbReference type="NCBI Taxonomy" id="2606708"/>
    <lineage>
        <taxon>Bacteria</taxon>
        <taxon>Bacillati</taxon>
        <taxon>Bacillota</taxon>
        <taxon>Clostridia</taxon>
        <taxon>Peptostreptococcales</taxon>
        <taxon>Anaerovoracaceae</taxon>
        <taxon>Mogibacterium</taxon>
    </lineage>
</organism>
<proteinExistence type="predicted"/>